<evidence type="ECO:0000313" key="7">
    <source>
        <dbReference type="Ensembl" id="ENSGMOP00000025242.1"/>
    </source>
</evidence>
<feature type="short sequence motif" description="Histidine triad motif" evidence="4 5">
    <location>
        <begin position="104"/>
        <end position="108"/>
    </location>
</feature>
<gene>
    <name evidence="7" type="primary">LOC115534177</name>
</gene>
<evidence type="ECO:0000256" key="5">
    <source>
        <dbReference type="PROSITE-ProRule" id="PRU00464"/>
    </source>
</evidence>
<reference evidence="7" key="1">
    <citation type="submission" date="2025-08" db="UniProtKB">
        <authorList>
            <consortium name="Ensembl"/>
        </authorList>
    </citation>
    <scope>IDENTIFICATION</scope>
</reference>
<dbReference type="Gene3D" id="3.30.428.10">
    <property type="entry name" value="HIT-like"/>
    <property type="match status" value="1"/>
</dbReference>
<reference evidence="7" key="2">
    <citation type="submission" date="2025-09" db="UniProtKB">
        <authorList>
            <consortium name="Ensembl"/>
        </authorList>
    </citation>
    <scope>IDENTIFICATION</scope>
</reference>
<dbReference type="PROSITE" id="PS51084">
    <property type="entry name" value="HIT_2"/>
    <property type="match status" value="1"/>
</dbReference>
<dbReference type="PANTHER" id="PTHR12486:SF6">
    <property type="entry name" value="ADENOSINE 5'-MONOPHOSPHORAMIDASE HINT3"/>
    <property type="match status" value="1"/>
</dbReference>
<dbReference type="Ensembl" id="ENSGMOT00000073236.1">
    <property type="protein sequence ID" value="ENSGMOP00000025242.1"/>
    <property type="gene ID" value="ENSGMOG00000010867.2"/>
</dbReference>
<feature type="domain" description="HIT" evidence="6">
    <location>
        <begin position="12"/>
        <end position="121"/>
    </location>
</feature>
<feature type="active site" description="Tele-AMP-histidine intermediate" evidence="3">
    <location>
        <position position="106"/>
    </location>
</feature>
<dbReference type="InterPro" id="IPR001310">
    <property type="entry name" value="Histidine_triad_HIT"/>
</dbReference>
<evidence type="ECO:0000259" key="6">
    <source>
        <dbReference type="PROSITE" id="PS51084"/>
    </source>
</evidence>
<dbReference type="GO" id="GO:0000166">
    <property type="term" value="F:nucleotide binding"/>
    <property type="evidence" value="ECO:0007669"/>
    <property type="project" value="UniProtKB-KW"/>
</dbReference>
<organism evidence="7 8">
    <name type="scientific">Gadus morhua</name>
    <name type="common">Atlantic cod</name>
    <dbReference type="NCBI Taxonomy" id="8049"/>
    <lineage>
        <taxon>Eukaryota</taxon>
        <taxon>Metazoa</taxon>
        <taxon>Chordata</taxon>
        <taxon>Craniata</taxon>
        <taxon>Vertebrata</taxon>
        <taxon>Euteleostomi</taxon>
        <taxon>Actinopterygii</taxon>
        <taxon>Neopterygii</taxon>
        <taxon>Teleostei</taxon>
        <taxon>Neoteleostei</taxon>
        <taxon>Acanthomorphata</taxon>
        <taxon>Zeiogadaria</taxon>
        <taxon>Gadariae</taxon>
        <taxon>Gadiformes</taxon>
        <taxon>Gadoidei</taxon>
        <taxon>Gadidae</taxon>
        <taxon>Gadus</taxon>
    </lineage>
</organism>
<dbReference type="InterPro" id="IPR011146">
    <property type="entry name" value="HIT-like"/>
</dbReference>
<evidence type="ECO:0000256" key="3">
    <source>
        <dbReference type="PIRSR" id="PIRSR601310-1"/>
    </source>
</evidence>
<sequence length="148" mass="16888">MSSSHIPDGDCLFCCITTKEKETEIILTDDELVCFRDSKPGARHHFLVVPRSHLGNCSTLQREHIPLVEQMKEMGRKVLENNKISDLQDVRMGFHLPPFSSVPHLHLHVLAPASEMNSRSLSRYGPQSYWFITVDNVLHQLKTQGKVK</sequence>
<dbReference type="GO" id="GO:0016787">
    <property type="term" value="F:hydrolase activity"/>
    <property type="evidence" value="ECO:0007669"/>
    <property type="project" value="UniProtKB-KW"/>
</dbReference>
<protein>
    <submittedName>
        <fullName evidence="7">Histidine triad nucleotide-binding protein 3-like</fullName>
    </submittedName>
</protein>
<comment type="similarity">
    <text evidence="2">Belongs to the HINT family.</text>
</comment>
<dbReference type="PANTHER" id="PTHR12486">
    <property type="entry name" value="APRATAXIN-RELATED"/>
    <property type="match status" value="1"/>
</dbReference>
<dbReference type="InterPro" id="IPR036265">
    <property type="entry name" value="HIT-like_sf"/>
</dbReference>
<proteinExistence type="inferred from homology"/>
<dbReference type="GeneID" id="115534177"/>
<dbReference type="SUPFAM" id="SSF54197">
    <property type="entry name" value="HIT-like"/>
    <property type="match status" value="1"/>
</dbReference>
<name>A0A8C5A0X2_GADMO</name>
<accession>A0A8C5A0X2</accession>
<dbReference type="GeneTree" id="ENSGT00510000047616"/>
<dbReference type="RefSeq" id="XP_030200798.1">
    <property type="nucleotide sequence ID" value="XM_030344938.1"/>
</dbReference>
<evidence type="ECO:0000313" key="8">
    <source>
        <dbReference type="Proteomes" id="UP000694546"/>
    </source>
</evidence>
<dbReference type="AlphaFoldDB" id="A0A8C5A0X2"/>
<dbReference type="PRINTS" id="PR00332">
    <property type="entry name" value="HISTRIAD"/>
</dbReference>
<dbReference type="OMA" id="SINFLPC"/>
<evidence type="ECO:0000256" key="1">
    <source>
        <dbReference type="ARBA" id="ARBA00024472"/>
    </source>
</evidence>
<evidence type="ECO:0000256" key="4">
    <source>
        <dbReference type="PIRSR" id="PIRSR601310-3"/>
    </source>
</evidence>
<dbReference type="Proteomes" id="UP000694546">
    <property type="component" value="Chromosome 21"/>
</dbReference>
<keyword evidence="8" id="KW-1185">Reference proteome</keyword>
<dbReference type="Pfam" id="PF11969">
    <property type="entry name" value="DcpS_C"/>
    <property type="match status" value="1"/>
</dbReference>
<comment type="catalytic activity">
    <reaction evidence="1">
        <text>adenosine 5'-phosphoramidate + H2O = NH4(+) + AMP</text>
        <dbReference type="Rhea" id="RHEA:67916"/>
        <dbReference type="ChEBI" id="CHEBI:15377"/>
        <dbReference type="ChEBI" id="CHEBI:28938"/>
        <dbReference type="ChEBI" id="CHEBI:57890"/>
        <dbReference type="ChEBI" id="CHEBI:456215"/>
    </reaction>
</comment>
<evidence type="ECO:0000256" key="2">
    <source>
        <dbReference type="ARBA" id="ARBA00025764"/>
    </source>
</evidence>